<sequence>MLCRLLEIPRSVYYFYKNKSLTATEVRNNQLKKKISTIFFDHKQRYGATKIHQVLLKEGISVSLKHVQKLMKQLNLRSIVVKKYRPQRSVQPVVLKENILNQDFSTKTICEKWVADITYIPTKKNGWCYLSSIMDLHTKKIISYTFSKRMTVDCVLQTLNQAKQRYHIPEGMILHTDLGSQYTAIEVESWLENNKIRHSYSRKGTPYDNAGIESFHASLKKEEVYTTTYSDFEEANRALFSYIEGFYNRNRIHSSIHYLTPQEFEELAKEKMA</sequence>
<protein>
    <recommendedName>
        <fullName evidence="2">Integrase catalytic domain-containing protein</fullName>
    </recommendedName>
</protein>
<dbReference type="STRING" id="57732.RU94_GL001786"/>
<dbReference type="PANTHER" id="PTHR46889">
    <property type="entry name" value="TRANSPOSASE INSF FOR INSERTION SEQUENCE IS3B-RELATED"/>
    <property type="match status" value="1"/>
</dbReference>
<dbReference type="EMBL" id="AJAP01000019">
    <property type="protein sequence ID" value="EOH85640.1"/>
    <property type="molecule type" value="Genomic_DNA"/>
</dbReference>
<evidence type="ECO:0000256" key="1">
    <source>
        <dbReference type="ARBA" id="ARBA00002286"/>
    </source>
</evidence>
<proteinExistence type="predicted"/>
<dbReference type="InterPro" id="IPR036397">
    <property type="entry name" value="RNaseH_sf"/>
</dbReference>
<dbReference type="EMBL" id="AJAP01000022">
    <property type="protein sequence ID" value="EOH85275.1"/>
    <property type="molecule type" value="Genomic_DNA"/>
</dbReference>
<evidence type="ECO:0000313" key="3">
    <source>
        <dbReference type="EMBL" id="EOH85275.1"/>
    </source>
</evidence>
<dbReference type="NCBIfam" id="NF033516">
    <property type="entry name" value="transpos_IS3"/>
    <property type="match status" value="1"/>
</dbReference>
<dbReference type="Pfam" id="PF13276">
    <property type="entry name" value="HTH_21"/>
    <property type="match status" value="1"/>
</dbReference>
<comment type="caution">
    <text evidence="3">The sequence shown here is derived from an EMBL/GenBank/DDBJ whole genome shotgun (WGS) entry which is preliminary data.</text>
</comment>
<dbReference type="AlphaFoldDB" id="R2RP73"/>
<keyword evidence="5" id="KW-1185">Reference proteome</keyword>
<dbReference type="InterPro" id="IPR001584">
    <property type="entry name" value="Integrase_cat-core"/>
</dbReference>
<accession>R2RP73</accession>
<dbReference type="Proteomes" id="UP000013777">
    <property type="component" value="Unassembled WGS sequence"/>
</dbReference>
<evidence type="ECO:0000313" key="5">
    <source>
        <dbReference type="Proteomes" id="UP000013777"/>
    </source>
</evidence>
<dbReference type="Pfam" id="PF00665">
    <property type="entry name" value="rve"/>
    <property type="match status" value="1"/>
</dbReference>
<comment type="function">
    <text evidence="1">Involved in the transposition of the insertion sequence.</text>
</comment>
<dbReference type="PROSITE" id="PS50994">
    <property type="entry name" value="INTEGRASE"/>
    <property type="match status" value="1"/>
</dbReference>
<evidence type="ECO:0000313" key="4">
    <source>
        <dbReference type="EMBL" id="EOH85640.1"/>
    </source>
</evidence>
<dbReference type="Gene3D" id="3.30.420.10">
    <property type="entry name" value="Ribonuclease H-like superfamily/Ribonuclease H"/>
    <property type="match status" value="1"/>
</dbReference>
<dbReference type="InterPro" id="IPR050900">
    <property type="entry name" value="Transposase_IS3/IS150/IS904"/>
</dbReference>
<dbReference type="InterPro" id="IPR012337">
    <property type="entry name" value="RNaseH-like_sf"/>
</dbReference>
<dbReference type="PATRIC" id="fig|1158606.3.peg.1877"/>
<dbReference type="SUPFAM" id="SSF53098">
    <property type="entry name" value="Ribonuclease H-like"/>
    <property type="match status" value="1"/>
</dbReference>
<name>R2RP73_9ENTE</name>
<dbReference type="GO" id="GO:0003676">
    <property type="term" value="F:nucleic acid binding"/>
    <property type="evidence" value="ECO:0007669"/>
    <property type="project" value="InterPro"/>
</dbReference>
<dbReference type="GO" id="GO:0015074">
    <property type="term" value="P:DNA integration"/>
    <property type="evidence" value="ECO:0007669"/>
    <property type="project" value="InterPro"/>
</dbReference>
<gene>
    <name evidence="4" type="ORF">UAS_01933</name>
    <name evidence="3" type="ORF">UAS_02177</name>
</gene>
<dbReference type="InterPro" id="IPR048020">
    <property type="entry name" value="Transpos_IS3"/>
</dbReference>
<dbReference type="PANTHER" id="PTHR46889:SF7">
    <property type="entry name" value="TRANSPOSASE FOR INSERTION SEQUENCE ELEMENT IS904"/>
    <property type="match status" value="1"/>
</dbReference>
<evidence type="ECO:0000259" key="2">
    <source>
        <dbReference type="PROSITE" id="PS50994"/>
    </source>
</evidence>
<reference evidence="3 5" key="1">
    <citation type="submission" date="2013-02" db="EMBL/GenBank/DDBJ databases">
        <title>The Genome Sequence of Enterococcus asini ATCC_700915.</title>
        <authorList>
            <consortium name="The Broad Institute Genome Sequencing Platform"/>
            <consortium name="The Broad Institute Genome Sequencing Center for Infectious Disease"/>
            <person name="Earl A.M."/>
            <person name="Gilmore M.S."/>
            <person name="Lebreton F."/>
            <person name="Walker B."/>
            <person name="Young S.K."/>
            <person name="Zeng Q."/>
            <person name="Gargeya S."/>
            <person name="Fitzgerald M."/>
            <person name="Haas B."/>
            <person name="Abouelleil A."/>
            <person name="Alvarado L."/>
            <person name="Arachchi H.M."/>
            <person name="Berlin A.M."/>
            <person name="Chapman S.B."/>
            <person name="Dewar J."/>
            <person name="Goldberg J."/>
            <person name="Griggs A."/>
            <person name="Gujja S."/>
            <person name="Hansen M."/>
            <person name="Howarth C."/>
            <person name="Imamovic A."/>
            <person name="Larimer J."/>
            <person name="McCowan C."/>
            <person name="Murphy C."/>
            <person name="Neiman D."/>
            <person name="Pearson M."/>
            <person name="Priest M."/>
            <person name="Roberts A."/>
            <person name="Saif S."/>
            <person name="Shea T."/>
            <person name="Sisk P."/>
            <person name="Sykes S."/>
            <person name="Wortman J."/>
            <person name="Nusbaum C."/>
            <person name="Birren B."/>
        </authorList>
    </citation>
    <scope>NUCLEOTIDE SEQUENCE [LARGE SCALE GENOMIC DNA]</scope>
    <source>
        <strain evidence="3 5">ATCC 700915</strain>
    </source>
</reference>
<dbReference type="Pfam" id="PF13333">
    <property type="entry name" value="rve_2"/>
    <property type="match status" value="1"/>
</dbReference>
<feature type="domain" description="Integrase catalytic" evidence="2">
    <location>
        <begin position="88"/>
        <end position="269"/>
    </location>
</feature>
<dbReference type="eggNOG" id="COG2801">
    <property type="taxonomic scope" value="Bacteria"/>
</dbReference>
<dbReference type="InterPro" id="IPR025948">
    <property type="entry name" value="HTH-like_dom"/>
</dbReference>
<dbReference type="HOGENOM" id="CLU_027402_4_2_9"/>
<organism evidence="3 5">
    <name type="scientific">Enterococcus asini ATCC 700915</name>
    <dbReference type="NCBI Taxonomy" id="1158606"/>
    <lineage>
        <taxon>Bacteria</taxon>
        <taxon>Bacillati</taxon>
        <taxon>Bacillota</taxon>
        <taxon>Bacilli</taxon>
        <taxon>Lactobacillales</taxon>
        <taxon>Enterococcaceae</taxon>
        <taxon>Enterococcus</taxon>
    </lineage>
</organism>